<dbReference type="Pfam" id="PF06912">
    <property type="entry name" value="DUF1275"/>
    <property type="match status" value="1"/>
</dbReference>
<keyword evidence="1" id="KW-1133">Transmembrane helix</keyword>
<reference evidence="2" key="1">
    <citation type="journal article" date="2022" name="New Phytol.">
        <title>Evolutionary transition to the ectomycorrhizal habit in the genomes of a hyperdiverse lineage of mushroom-forming fungi.</title>
        <authorList>
            <person name="Looney B."/>
            <person name="Miyauchi S."/>
            <person name="Morin E."/>
            <person name="Drula E."/>
            <person name="Courty P.E."/>
            <person name="Kohler A."/>
            <person name="Kuo A."/>
            <person name="LaButti K."/>
            <person name="Pangilinan J."/>
            <person name="Lipzen A."/>
            <person name="Riley R."/>
            <person name="Andreopoulos W."/>
            <person name="He G."/>
            <person name="Johnson J."/>
            <person name="Nolan M."/>
            <person name="Tritt A."/>
            <person name="Barry K.W."/>
            <person name="Grigoriev I.V."/>
            <person name="Nagy L.G."/>
            <person name="Hibbett D."/>
            <person name="Henrissat B."/>
            <person name="Matheny P.B."/>
            <person name="Labbe J."/>
            <person name="Martin F.M."/>
        </authorList>
    </citation>
    <scope>NUCLEOTIDE SEQUENCE</scope>
    <source>
        <strain evidence="2">BPL690</strain>
    </source>
</reference>
<name>A0AAD4M9Z2_9AGAM</name>
<keyword evidence="1" id="KW-0812">Transmembrane</keyword>
<keyword evidence="3" id="KW-1185">Reference proteome</keyword>
<keyword evidence="1" id="KW-0472">Membrane</keyword>
<protein>
    <recommendedName>
        <fullName evidence="4">DUF1275 domain protein</fullName>
    </recommendedName>
</protein>
<dbReference type="Proteomes" id="UP001203297">
    <property type="component" value="Unassembled WGS sequence"/>
</dbReference>
<feature type="transmembrane region" description="Helical" evidence="1">
    <location>
        <begin position="130"/>
        <end position="152"/>
    </location>
</feature>
<evidence type="ECO:0000313" key="2">
    <source>
        <dbReference type="EMBL" id="KAI0305332.1"/>
    </source>
</evidence>
<organism evidence="2 3">
    <name type="scientific">Multifurca ochricompacta</name>
    <dbReference type="NCBI Taxonomy" id="376703"/>
    <lineage>
        <taxon>Eukaryota</taxon>
        <taxon>Fungi</taxon>
        <taxon>Dikarya</taxon>
        <taxon>Basidiomycota</taxon>
        <taxon>Agaricomycotina</taxon>
        <taxon>Agaricomycetes</taxon>
        <taxon>Russulales</taxon>
        <taxon>Russulaceae</taxon>
        <taxon>Multifurca</taxon>
    </lineage>
</organism>
<dbReference type="InterPro" id="IPR010699">
    <property type="entry name" value="DUF1275"/>
</dbReference>
<sequence length="250" mass="26760">MTEVDPELSTIPLAAYCFMTGWIDAVSFSAIFVWCAFQTGNSVQLALALARLFQGAPGHRDTSFHLADKQALTSVTTFIFGAFIGRIGDRIGAKTRMWLFIGTFIQALFTMAAAISLWKSGQGSVASERAIPAWTSAGTYACLGLISASMGLQGIMGKRVNTQFATTIVLTTVWCELMADPKLFVTHRLISRDHKIIAIASLFVGGFCSRAILQAIGSPASLGIGTGLRVVIALSWFFVPGKRTGAPKKA</sequence>
<gene>
    <name evidence="2" type="ORF">B0F90DRAFT_1815561</name>
</gene>
<evidence type="ECO:0008006" key="4">
    <source>
        <dbReference type="Google" id="ProtNLM"/>
    </source>
</evidence>
<evidence type="ECO:0000256" key="1">
    <source>
        <dbReference type="SAM" id="Phobius"/>
    </source>
</evidence>
<feature type="transmembrane region" description="Helical" evidence="1">
    <location>
        <begin position="196"/>
        <end position="216"/>
    </location>
</feature>
<dbReference type="PANTHER" id="PTHR37488:SF2">
    <property type="entry name" value="DUF1275 DOMAIN-CONTAINING PROTEIN"/>
    <property type="match status" value="1"/>
</dbReference>
<evidence type="ECO:0000313" key="3">
    <source>
        <dbReference type="Proteomes" id="UP001203297"/>
    </source>
</evidence>
<comment type="caution">
    <text evidence="2">The sequence shown here is derived from an EMBL/GenBank/DDBJ whole genome shotgun (WGS) entry which is preliminary data.</text>
</comment>
<accession>A0AAD4M9Z2</accession>
<dbReference type="PANTHER" id="PTHR37488">
    <property type="entry name" value="DUF1275 DOMAIN-CONTAINING PROTEIN"/>
    <property type="match status" value="1"/>
</dbReference>
<feature type="transmembrane region" description="Helical" evidence="1">
    <location>
        <begin position="97"/>
        <end position="118"/>
    </location>
</feature>
<feature type="transmembrane region" description="Helical" evidence="1">
    <location>
        <begin position="222"/>
        <end position="239"/>
    </location>
</feature>
<dbReference type="EMBL" id="WTXG01000006">
    <property type="protein sequence ID" value="KAI0305332.1"/>
    <property type="molecule type" value="Genomic_DNA"/>
</dbReference>
<dbReference type="AlphaFoldDB" id="A0AAD4M9Z2"/>
<feature type="transmembrane region" description="Helical" evidence="1">
    <location>
        <begin position="13"/>
        <end position="37"/>
    </location>
</feature>
<proteinExistence type="predicted"/>